<proteinExistence type="predicted"/>
<protein>
    <recommendedName>
        <fullName evidence="1">Polysaccharide pyruvyl transferase domain-containing protein</fullName>
    </recommendedName>
</protein>
<sequence>MPTPMPLPMHCGGFGTNLRLKLTQCNPQPNSAVRRCSGQLSLNVIGSTYLMATKILLLNSDSPFNRGDRAILAGNITLLKQQFGDDSQITALSNFPERDQRWFGIEFLNMGVQSLSPIDLLILLRKAAAVDFVFWGGGEFLKDYTNKLGLLYWWLKIRLLSWVNPKLFGLFQGIGPTHSQFGRGLIRRTVDCCSLFFTRDQESADKLTQWGCRTPILAGFDPAIVCQPTPTDTESMLNKLQSSGISRSDLNNSIGIGPRHWFHYQNSGWLPHKYRHKLPWSRKIDPKAASQLIEEFAHYLDQLVDQQQRNLILLPMHMASSENDQGLCHQLRDAMEHKHRVHVIEGDELSPSECLALIAHTRAFVGMRLHSTILATVTETPAQVFYYVDKGRIYFEQLGLSGFSAPIESLLERQQHPKHLAAFQQLMEQGDSVCHQSQQVLTQMRQQLTSILAEHLPDSPTTEQHR</sequence>
<dbReference type="InterPro" id="IPR007345">
    <property type="entry name" value="Polysacch_pyruvyl_Trfase"/>
</dbReference>
<dbReference type="Proteomes" id="UP000305675">
    <property type="component" value="Unassembled WGS sequence"/>
</dbReference>
<dbReference type="EMBL" id="SWCJ01000001">
    <property type="protein sequence ID" value="TKB58402.1"/>
    <property type="molecule type" value="Genomic_DNA"/>
</dbReference>
<dbReference type="PANTHER" id="PTHR36836:SF1">
    <property type="entry name" value="COLANIC ACID BIOSYNTHESIS PROTEIN WCAK"/>
    <property type="match status" value="1"/>
</dbReference>
<keyword evidence="3" id="KW-1185">Reference proteome</keyword>
<dbReference type="Pfam" id="PF04230">
    <property type="entry name" value="PS_pyruv_trans"/>
    <property type="match status" value="1"/>
</dbReference>
<organism evidence="2 3">
    <name type="scientific">Ferrimonas aestuarii</name>
    <dbReference type="NCBI Taxonomy" id="2569539"/>
    <lineage>
        <taxon>Bacteria</taxon>
        <taxon>Pseudomonadati</taxon>
        <taxon>Pseudomonadota</taxon>
        <taxon>Gammaproteobacteria</taxon>
        <taxon>Alteromonadales</taxon>
        <taxon>Ferrimonadaceae</taxon>
        <taxon>Ferrimonas</taxon>
    </lineage>
</organism>
<dbReference type="PANTHER" id="PTHR36836">
    <property type="entry name" value="COLANIC ACID BIOSYNTHESIS PROTEIN WCAK"/>
    <property type="match status" value="1"/>
</dbReference>
<dbReference type="AlphaFoldDB" id="A0A4U1BT92"/>
<dbReference type="OrthoDB" id="3199616at2"/>
<name>A0A4U1BT92_9GAMM</name>
<comment type="caution">
    <text evidence="2">The sequence shown here is derived from an EMBL/GenBank/DDBJ whole genome shotgun (WGS) entry which is preliminary data.</text>
</comment>
<accession>A0A4U1BT92</accession>
<gene>
    <name evidence="2" type="ORF">FCL42_01255</name>
</gene>
<reference evidence="2 3" key="1">
    <citation type="submission" date="2019-04" db="EMBL/GenBank/DDBJ databases">
        <authorList>
            <person name="Hwang J.C."/>
        </authorList>
    </citation>
    <scope>NUCLEOTIDE SEQUENCE [LARGE SCALE GENOMIC DNA]</scope>
    <source>
        <strain evidence="2 3">IMCC35002</strain>
    </source>
</reference>
<feature type="domain" description="Polysaccharide pyruvyl transferase" evidence="1">
    <location>
        <begin position="65"/>
        <end position="387"/>
    </location>
</feature>
<evidence type="ECO:0000259" key="1">
    <source>
        <dbReference type="Pfam" id="PF04230"/>
    </source>
</evidence>
<evidence type="ECO:0000313" key="2">
    <source>
        <dbReference type="EMBL" id="TKB58402.1"/>
    </source>
</evidence>
<evidence type="ECO:0000313" key="3">
    <source>
        <dbReference type="Proteomes" id="UP000305675"/>
    </source>
</evidence>